<comment type="caution">
    <text evidence="2">The sequence shown here is derived from an EMBL/GenBank/DDBJ whole genome shotgun (WGS) entry which is preliminary data.</text>
</comment>
<evidence type="ECO:0000313" key="2">
    <source>
        <dbReference type="EMBL" id="GLW94881.1"/>
    </source>
</evidence>
<accession>A0A9W6VD48</accession>
<dbReference type="AlphaFoldDB" id="A0A9W6VD48"/>
<feature type="compositionally biased region" description="Low complexity" evidence="1">
    <location>
        <begin position="23"/>
        <end position="38"/>
    </location>
</feature>
<protein>
    <submittedName>
        <fullName evidence="2">Uncharacterized protein</fullName>
    </submittedName>
</protein>
<keyword evidence="3" id="KW-1185">Reference proteome</keyword>
<dbReference type="EMBL" id="BSSD01000010">
    <property type="protein sequence ID" value="GLW94881.1"/>
    <property type="molecule type" value="Genomic_DNA"/>
</dbReference>
<gene>
    <name evidence="2" type="ORF">Aglo03_56970</name>
</gene>
<reference evidence="2" key="1">
    <citation type="submission" date="2023-02" db="EMBL/GenBank/DDBJ databases">
        <title>Actinokineospora globicatena NBRC 15670.</title>
        <authorList>
            <person name="Ichikawa N."/>
            <person name="Sato H."/>
            <person name="Tonouchi N."/>
        </authorList>
    </citation>
    <scope>NUCLEOTIDE SEQUENCE</scope>
    <source>
        <strain evidence="2">NBRC 15670</strain>
    </source>
</reference>
<evidence type="ECO:0000256" key="1">
    <source>
        <dbReference type="SAM" id="MobiDB-lite"/>
    </source>
</evidence>
<organism evidence="2 3">
    <name type="scientific">Actinokineospora globicatena</name>
    <dbReference type="NCBI Taxonomy" id="103729"/>
    <lineage>
        <taxon>Bacteria</taxon>
        <taxon>Bacillati</taxon>
        <taxon>Actinomycetota</taxon>
        <taxon>Actinomycetes</taxon>
        <taxon>Pseudonocardiales</taxon>
        <taxon>Pseudonocardiaceae</taxon>
        <taxon>Actinokineospora</taxon>
    </lineage>
</organism>
<proteinExistence type="predicted"/>
<evidence type="ECO:0000313" key="3">
    <source>
        <dbReference type="Proteomes" id="UP001165042"/>
    </source>
</evidence>
<feature type="region of interest" description="Disordered" evidence="1">
    <location>
        <begin position="1"/>
        <end position="94"/>
    </location>
</feature>
<sequence length="94" mass="9967">MVDVPTSAATLRKLNAAAPSRDNNSPARSSNRTRSASSCVLGLGTPQPYPFHNTVTANTTATQLAPRTTDVGPETARRQHRPPHPPDLGPDTAR</sequence>
<feature type="compositionally biased region" description="Polar residues" evidence="1">
    <location>
        <begin position="53"/>
        <end position="66"/>
    </location>
</feature>
<name>A0A9W6VD48_9PSEU</name>
<dbReference type="Proteomes" id="UP001165042">
    <property type="component" value="Unassembled WGS sequence"/>
</dbReference>